<keyword evidence="1" id="KW-0472">Membrane</keyword>
<dbReference type="Proteomes" id="UP001500392">
    <property type="component" value="Unassembled WGS sequence"/>
</dbReference>
<keyword evidence="4" id="KW-1185">Reference proteome</keyword>
<evidence type="ECO:0000256" key="1">
    <source>
        <dbReference type="SAM" id="Phobius"/>
    </source>
</evidence>
<evidence type="ECO:0000313" key="3">
    <source>
        <dbReference type="EMBL" id="GAA4101746.1"/>
    </source>
</evidence>
<feature type="transmembrane region" description="Helical" evidence="1">
    <location>
        <begin position="18"/>
        <end position="42"/>
    </location>
</feature>
<dbReference type="EMBL" id="BAABDM010000006">
    <property type="protein sequence ID" value="GAA4101746.1"/>
    <property type="molecule type" value="Genomic_DNA"/>
</dbReference>
<dbReference type="InterPro" id="IPR002123">
    <property type="entry name" value="Plipid/glycerol_acylTrfase"/>
</dbReference>
<organism evidence="3 4">
    <name type="scientific">Zhongshania borealis</name>
    <dbReference type="NCBI Taxonomy" id="889488"/>
    <lineage>
        <taxon>Bacteria</taxon>
        <taxon>Pseudomonadati</taxon>
        <taxon>Pseudomonadota</taxon>
        <taxon>Gammaproteobacteria</taxon>
        <taxon>Cellvibrionales</taxon>
        <taxon>Spongiibacteraceae</taxon>
        <taxon>Zhongshania</taxon>
    </lineage>
</organism>
<sequence>MIWLTHHTLARRLISIPLIFFTAALLLALAPLWITIFAVLGLLSAKLRSSVRCLCFICLFLLCEIAGIFASCWLWLHHNVAQTPRQAYLDANSALQFWWADTLQRGANKLFRLRFVIEGKEALDGPGAIVLPRHTSIGDTLLPLSFYAKAKQLKVNYVLKRELLLDPCLDIVGNRLPNVFLNRVAQDMGPELAGLEKLAAQASDDDTLVIYMEGTRFSKAKRDRVLKALKQNGDQDALNRAESWTELLPIRPAGALALLQGAPNKDLLFLAHTGFEGSASFASLVNGSWLDTTVRLRFWRIKRADIPCDEAGRRTLLSDQWDVMQQAVCEMMSK</sequence>
<reference evidence="4" key="1">
    <citation type="journal article" date="2019" name="Int. J. Syst. Evol. Microbiol.">
        <title>The Global Catalogue of Microorganisms (GCM) 10K type strain sequencing project: providing services to taxonomists for standard genome sequencing and annotation.</title>
        <authorList>
            <consortium name="The Broad Institute Genomics Platform"/>
            <consortium name="The Broad Institute Genome Sequencing Center for Infectious Disease"/>
            <person name="Wu L."/>
            <person name="Ma J."/>
        </authorList>
    </citation>
    <scope>NUCLEOTIDE SEQUENCE [LARGE SCALE GENOMIC DNA]</scope>
    <source>
        <strain evidence="4">JCM 17304</strain>
    </source>
</reference>
<name>A0ABP7X0P2_9GAMM</name>
<comment type="caution">
    <text evidence="3">The sequence shown here is derived from an EMBL/GenBank/DDBJ whole genome shotgun (WGS) entry which is preliminary data.</text>
</comment>
<evidence type="ECO:0000259" key="2">
    <source>
        <dbReference type="Pfam" id="PF01553"/>
    </source>
</evidence>
<keyword evidence="1" id="KW-1133">Transmembrane helix</keyword>
<keyword evidence="1" id="KW-0812">Transmembrane</keyword>
<gene>
    <name evidence="3" type="ORF">GCM10022414_29250</name>
</gene>
<dbReference type="Pfam" id="PF01553">
    <property type="entry name" value="Acyltransferase"/>
    <property type="match status" value="1"/>
</dbReference>
<feature type="domain" description="Phospholipid/glycerol acyltransferase" evidence="2">
    <location>
        <begin position="115"/>
        <end position="221"/>
    </location>
</feature>
<feature type="transmembrane region" description="Helical" evidence="1">
    <location>
        <begin position="54"/>
        <end position="76"/>
    </location>
</feature>
<evidence type="ECO:0000313" key="4">
    <source>
        <dbReference type="Proteomes" id="UP001500392"/>
    </source>
</evidence>
<dbReference type="RefSeq" id="WP_344937423.1">
    <property type="nucleotide sequence ID" value="NZ_BAABDM010000006.1"/>
</dbReference>
<protein>
    <recommendedName>
        <fullName evidence="2">Phospholipid/glycerol acyltransferase domain-containing protein</fullName>
    </recommendedName>
</protein>
<accession>A0ABP7X0P2</accession>
<proteinExistence type="predicted"/>